<feature type="compositionally biased region" description="Acidic residues" evidence="1">
    <location>
        <begin position="352"/>
        <end position="379"/>
    </location>
</feature>
<comment type="caution">
    <text evidence="2">The sequence shown here is derived from an EMBL/GenBank/DDBJ whole genome shotgun (WGS) entry which is preliminary data.</text>
</comment>
<organism evidence="2 3">
    <name type="scientific">Marasmius crinis-equi</name>
    <dbReference type="NCBI Taxonomy" id="585013"/>
    <lineage>
        <taxon>Eukaryota</taxon>
        <taxon>Fungi</taxon>
        <taxon>Dikarya</taxon>
        <taxon>Basidiomycota</taxon>
        <taxon>Agaricomycotina</taxon>
        <taxon>Agaricomycetes</taxon>
        <taxon>Agaricomycetidae</taxon>
        <taxon>Agaricales</taxon>
        <taxon>Marasmiineae</taxon>
        <taxon>Marasmiaceae</taxon>
        <taxon>Marasmius</taxon>
    </lineage>
</organism>
<proteinExistence type="predicted"/>
<name>A0ABR3FE71_9AGAR</name>
<evidence type="ECO:0000313" key="2">
    <source>
        <dbReference type="EMBL" id="KAL0573582.1"/>
    </source>
</evidence>
<feature type="compositionally biased region" description="Acidic residues" evidence="1">
    <location>
        <begin position="62"/>
        <end position="84"/>
    </location>
</feature>
<feature type="region of interest" description="Disordered" evidence="1">
    <location>
        <begin position="347"/>
        <end position="379"/>
    </location>
</feature>
<feature type="region of interest" description="Disordered" evidence="1">
    <location>
        <begin position="39"/>
        <end position="84"/>
    </location>
</feature>
<evidence type="ECO:0000256" key="1">
    <source>
        <dbReference type="SAM" id="MobiDB-lite"/>
    </source>
</evidence>
<keyword evidence="3" id="KW-1185">Reference proteome</keyword>
<evidence type="ECO:0000313" key="3">
    <source>
        <dbReference type="Proteomes" id="UP001465976"/>
    </source>
</evidence>
<accession>A0ABR3FE71</accession>
<dbReference type="Proteomes" id="UP001465976">
    <property type="component" value="Unassembled WGS sequence"/>
</dbReference>
<dbReference type="EMBL" id="JBAHYK010000487">
    <property type="protein sequence ID" value="KAL0573582.1"/>
    <property type="molecule type" value="Genomic_DNA"/>
</dbReference>
<gene>
    <name evidence="2" type="ORF">V5O48_008378</name>
</gene>
<reference evidence="2 3" key="1">
    <citation type="submission" date="2024-02" db="EMBL/GenBank/DDBJ databases">
        <title>A draft genome for the cacao thread blight pathogen Marasmius crinis-equi.</title>
        <authorList>
            <person name="Cohen S.P."/>
            <person name="Baruah I.K."/>
            <person name="Amoako-Attah I."/>
            <person name="Bukari Y."/>
            <person name="Meinhardt L.W."/>
            <person name="Bailey B.A."/>
        </authorList>
    </citation>
    <scope>NUCLEOTIDE SEQUENCE [LARGE SCALE GENOMIC DNA]</scope>
    <source>
        <strain evidence="2 3">GH-76</strain>
    </source>
</reference>
<protein>
    <submittedName>
        <fullName evidence="2">Uncharacterized protein</fullName>
    </submittedName>
</protein>
<sequence>MQRENGTLRALVDSQQKRLDAQDKELRRLRSALRAFTVDDEPVKKEEDASMDAALSNKRDESEDEVEFVEDGPEDDEDDGDEMDPVWDVHDECYRCARCAFEIAEYMCQHCGKSFASYECEEDPNGDPVPRTHDVFFEQHEDHLRLTPRGDTPVQVVDPARLRSDTIAHGYEDRVDEYKALVSRGATRLMCETFYLEFTREFGIMLDMQDDLFDEWAGDGLSECESWKVVLGRELKLEEGDEDGSIYVDTHLEQCLLFPSICLNWETVQEAPGRWITRPVLPKDHEPEDSDHYSDQLVEELQEEVDLIWNDYDNSGDEDSECDPEDDEEGRVQLGWHDIIGYGPGGYRYSDDEAMNDDEDVDMPSPDEQDDSFDSDFDSQDEHMVYTSDSDWKYHKEECKCWVETACSGQQYPTPATISQQKEMFDMGALHTIWEESIEAGLNPMLLTGCNGEDYFDMMRGKTDLREYWHLSQSEKIKYNWEARGRSADARKFWLGFLTPIASDDRKIDIVLDTIQHRRLPCSPPGEVDVMAESQVNADLVMGLFPHLHKFRIEQNKMLLDLCAATACEEGDIGFSLSTGFKVLFAYGKPTDDLIDQLVHRCQSPTCSYIHFESYLSDIAYPIQKYWPAIAGKRILDVCFLALLRPRRNLPAGIATKKEIPEEKIFEVIDLSLACDPLDAHLRQIAGTSPEACRHLLPALVFATTHKLVKNDGPGLLLWILHTFGIGIMRHGPKLGNWMQRQFQSLMPQKQALVDILKREKGGKCEIFAKYWEQEDMTVLIREATERLVAV</sequence>